<reference evidence="1" key="2">
    <citation type="journal article" date="2024" name="Plant">
        <title>Genomic evolution and insights into agronomic trait innovations of Sesamum species.</title>
        <authorList>
            <person name="Miao H."/>
            <person name="Wang L."/>
            <person name="Qu L."/>
            <person name="Liu H."/>
            <person name="Sun Y."/>
            <person name="Le M."/>
            <person name="Wang Q."/>
            <person name="Wei S."/>
            <person name="Zheng Y."/>
            <person name="Lin W."/>
            <person name="Duan Y."/>
            <person name="Cao H."/>
            <person name="Xiong S."/>
            <person name="Wang X."/>
            <person name="Wei L."/>
            <person name="Li C."/>
            <person name="Ma Q."/>
            <person name="Ju M."/>
            <person name="Zhao R."/>
            <person name="Li G."/>
            <person name="Mu C."/>
            <person name="Tian Q."/>
            <person name="Mei H."/>
            <person name="Zhang T."/>
            <person name="Gao T."/>
            <person name="Zhang H."/>
        </authorList>
    </citation>
    <scope>NUCLEOTIDE SEQUENCE</scope>
    <source>
        <strain evidence="1">G02</strain>
    </source>
</reference>
<gene>
    <name evidence="1" type="ORF">Sradi_3198500</name>
</gene>
<protein>
    <submittedName>
        <fullName evidence="1">Uncharacterized protein</fullName>
    </submittedName>
</protein>
<reference evidence="1" key="1">
    <citation type="submission" date="2020-06" db="EMBL/GenBank/DDBJ databases">
        <authorList>
            <person name="Li T."/>
            <person name="Hu X."/>
            <person name="Zhang T."/>
            <person name="Song X."/>
            <person name="Zhang H."/>
            <person name="Dai N."/>
            <person name="Sheng W."/>
            <person name="Hou X."/>
            <person name="Wei L."/>
        </authorList>
    </citation>
    <scope>NUCLEOTIDE SEQUENCE</scope>
    <source>
        <strain evidence="1">G02</strain>
        <tissue evidence="1">Leaf</tissue>
    </source>
</reference>
<dbReference type="EMBL" id="JACGWJ010000013">
    <property type="protein sequence ID" value="KAL0378930.1"/>
    <property type="molecule type" value="Genomic_DNA"/>
</dbReference>
<evidence type="ECO:0000313" key="1">
    <source>
        <dbReference type="EMBL" id="KAL0378930.1"/>
    </source>
</evidence>
<proteinExistence type="predicted"/>
<name>A0AAW2RF21_SESRA</name>
<dbReference type="AlphaFoldDB" id="A0AAW2RF21"/>
<accession>A0AAW2RF21</accession>
<organism evidence="1">
    <name type="scientific">Sesamum radiatum</name>
    <name type="common">Black benniseed</name>
    <dbReference type="NCBI Taxonomy" id="300843"/>
    <lineage>
        <taxon>Eukaryota</taxon>
        <taxon>Viridiplantae</taxon>
        <taxon>Streptophyta</taxon>
        <taxon>Embryophyta</taxon>
        <taxon>Tracheophyta</taxon>
        <taxon>Spermatophyta</taxon>
        <taxon>Magnoliopsida</taxon>
        <taxon>eudicotyledons</taxon>
        <taxon>Gunneridae</taxon>
        <taxon>Pentapetalae</taxon>
        <taxon>asterids</taxon>
        <taxon>lamiids</taxon>
        <taxon>Lamiales</taxon>
        <taxon>Pedaliaceae</taxon>
        <taxon>Sesamum</taxon>
    </lineage>
</organism>
<comment type="caution">
    <text evidence="1">The sequence shown here is derived from an EMBL/GenBank/DDBJ whole genome shotgun (WGS) entry which is preliminary data.</text>
</comment>
<sequence>MNPYCLRSLRPIAACVANTPKSQITKITTNERPPEVLNLPHGLSTPAFSCCLKILLKSPAHSQGAVN</sequence>